<dbReference type="InterPro" id="IPR004360">
    <property type="entry name" value="Glyas_Fos-R_dOase_dom"/>
</dbReference>
<evidence type="ECO:0000313" key="3">
    <source>
        <dbReference type="Proteomes" id="UP001429745"/>
    </source>
</evidence>
<gene>
    <name evidence="2" type="ORF">HF576_10340</name>
</gene>
<evidence type="ECO:0000259" key="1">
    <source>
        <dbReference type="PROSITE" id="PS51819"/>
    </source>
</evidence>
<feature type="domain" description="VOC" evidence="1">
    <location>
        <begin position="1"/>
        <end position="126"/>
    </location>
</feature>
<name>A0ABX1KB42_9MICO</name>
<evidence type="ECO:0000313" key="2">
    <source>
        <dbReference type="EMBL" id="NLP84251.1"/>
    </source>
</evidence>
<dbReference type="SUPFAM" id="SSF54593">
    <property type="entry name" value="Glyoxalase/Bleomycin resistance protein/Dihydroxybiphenyl dioxygenase"/>
    <property type="match status" value="1"/>
</dbReference>
<dbReference type="EMBL" id="JABACI010000002">
    <property type="protein sequence ID" value="NLP84251.1"/>
    <property type="molecule type" value="Genomic_DNA"/>
</dbReference>
<dbReference type="Proteomes" id="UP001429745">
    <property type="component" value="Unassembled WGS sequence"/>
</dbReference>
<dbReference type="PROSITE" id="PS51819">
    <property type="entry name" value="VOC"/>
    <property type="match status" value="1"/>
</dbReference>
<dbReference type="RefSeq" id="WP_168912703.1">
    <property type="nucleotide sequence ID" value="NZ_JABACI010000002.1"/>
</dbReference>
<dbReference type="InterPro" id="IPR037523">
    <property type="entry name" value="VOC_core"/>
</dbReference>
<accession>A0ABX1KB42</accession>
<keyword evidence="3" id="KW-1185">Reference proteome</keyword>
<protein>
    <submittedName>
        <fullName evidence="2">Glyoxalase</fullName>
    </submittedName>
</protein>
<comment type="caution">
    <text evidence="2">The sequence shown here is derived from an EMBL/GenBank/DDBJ whole genome shotgun (WGS) entry which is preliminary data.</text>
</comment>
<organism evidence="2 3">
    <name type="scientific">Microbacterium salsuginis</name>
    <dbReference type="NCBI Taxonomy" id="2722803"/>
    <lineage>
        <taxon>Bacteria</taxon>
        <taxon>Bacillati</taxon>
        <taxon>Actinomycetota</taxon>
        <taxon>Actinomycetes</taxon>
        <taxon>Micrococcales</taxon>
        <taxon>Microbacteriaceae</taxon>
        <taxon>Microbacterium</taxon>
    </lineage>
</organism>
<dbReference type="Gene3D" id="3.10.180.10">
    <property type="entry name" value="2,3-Dihydroxybiphenyl 1,2-Dioxygenase, domain 1"/>
    <property type="match status" value="1"/>
</dbReference>
<dbReference type="PANTHER" id="PTHR36503:SF2">
    <property type="entry name" value="BLR2408 PROTEIN"/>
    <property type="match status" value="1"/>
</dbReference>
<dbReference type="PANTHER" id="PTHR36503">
    <property type="entry name" value="BLR2520 PROTEIN"/>
    <property type="match status" value="1"/>
</dbReference>
<reference evidence="2 3" key="1">
    <citation type="submission" date="2020-04" db="EMBL/GenBank/DDBJ databases">
        <title>CFH 90308 Microbacterium sp.</title>
        <authorList>
            <person name="Nie G."/>
            <person name="Ming H."/>
            <person name="Xia T."/>
        </authorList>
    </citation>
    <scope>NUCLEOTIDE SEQUENCE [LARGE SCALE GENOMIC DNA]</scope>
    <source>
        <strain evidence="2 3">CFH 90308</strain>
    </source>
</reference>
<proteinExistence type="predicted"/>
<dbReference type="InterPro" id="IPR029068">
    <property type="entry name" value="Glyas_Bleomycin-R_OHBP_Dase"/>
</dbReference>
<dbReference type="Pfam" id="PF00903">
    <property type="entry name" value="Glyoxalase"/>
    <property type="match status" value="1"/>
</dbReference>
<sequence>MTTITINLPVKDLAVSRSFFEAIGLTINEDFSDENMLAVPLSDDIRVLLLTREYFGTFTPKPIADTSQGIETILAIGVDQRADVDAMADAAAAAGGEVHREPQDLGFVYSRSFVDPDGHVWEAVHMDFSGAQG</sequence>